<keyword evidence="2" id="KW-0812">Transmembrane</keyword>
<keyword evidence="2" id="KW-1133">Transmembrane helix</keyword>
<keyword evidence="4" id="KW-1185">Reference proteome</keyword>
<comment type="caution">
    <text evidence="3">The sequence shown here is derived from an EMBL/GenBank/DDBJ whole genome shotgun (WGS) entry which is preliminary data.</text>
</comment>
<gene>
    <name evidence="3" type="ORF">CVIRNUC_000773</name>
</gene>
<feature type="coiled-coil region" evidence="1">
    <location>
        <begin position="435"/>
        <end position="462"/>
    </location>
</feature>
<reference evidence="3 4" key="1">
    <citation type="submission" date="2023-10" db="EMBL/GenBank/DDBJ databases">
        <authorList>
            <person name="Maclean D."/>
            <person name="Macfadyen A."/>
        </authorList>
    </citation>
    <scope>NUCLEOTIDE SEQUENCE [LARGE SCALE GENOMIC DNA]</scope>
</reference>
<dbReference type="CDD" id="cd21669">
    <property type="entry name" value="SMP_SF"/>
    <property type="match status" value="1"/>
</dbReference>
<sequence length="619" mass="66592">METVMGGGIGSILLLTVAYAVLRFLWRGHANRGPLRYLERIKVDKVKLGRRAPALSSCTASTGCVRLALPFIFEPTEGFSVVLALYVRPAKLLPAFATRVAVTSFKMKGELLLDTQIAPDRPPGISSLGVSFAQPPAMDFNFHTFSLAFGDLPFLFNMLKDLAMKALNAKMVDPQKLTIDLSRRWEERAAPLLLKQQLPDFCQASAESAVSVGSPNLDTVSVHQTWRALLSLGRKAEKPQSNPMALPIHATAVSMPGMELLDSAIESAEPIKDAIGTAKTSDMPVITMMAKGKADGDGIITLSVTHASEETDAAVNQLQPITEAAEGATVSSAQANKSSLQLVKEEGRAVSLSARSTREDAAEALPWSGIHENAAYLERRRSTRVTQDSHSSSLAEELPGAFRLVDTASARPEDHALDAIHAVHEAECPRLHLMESEAQAEIDSVKANLAAIQKRMAAEQLRALVEGAPFIVHTASALTLQTVQLLKATGDLVCSLGSSLEHVHAGKGLRALDAGLRLQGRDILDVRAGCSAFPVKALRRSSWVAIKGVLQPRQSLTEQHKEASPGDESRCFSIMAQTQALHLELPKGGNGRSRREWMDAFAGLVISQDAAKSPQDLQA</sequence>
<accession>A0AAV1HSG2</accession>
<dbReference type="AlphaFoldDB" id="A0AAV1HSG2"/>
<evidence type="ECO:0000256" key="2">
    <source>
        <dbReference type="SAM" id="Phobius"/>
    </source>
</evidence>
<protein>
    <recommendedName>
        <fullName evidence="5">SMP-LTD domain-containing protein</fullName>
    </recommendedName>
</protein>
<evidence type="ECO:0000313" key="4">
    <source>
        <dbReference type="Proteomes" id="UP001314263"/>
    </source>
</evidence>
<evidence type="ECO:0000256" key="1">
    <source>
        <dbReference type="SAM" id="Coils"/>
    </source>
</evidence>
<evidence type="ECO:0008006" key="5">
    <source>
        <dbReference type="Google" id="ProtNLM"/>
    </source>
</evidence>
<name>A0AAV1HSG2_9CHLO</name>
<dbReference type="PANTHER" id="PTHR47042">
    <property type="entry name" value="C2 DOMAIN-CONTAINING PROTEIN-LIKE"/>
    <property type="match status" value="1"/>
</dbReference>
<evidence type="ECO:0000313" key="3">
    <source>
        <dbReference type="EMBL" id="CAK0736606.1"/>
    </source>
</evidence>
<keyword evidence="2" id="KW-0472">Membrane</keyword>
<proteinExistence type="predicted"/>
<dbReference type="InterPro" id="IPR052847">
    <property type="entry name" value="Ext_Synaptotagmin/KAHRP-like"/>
</dbReference>
<dbReference type="Proteomes" id="UP001314263">
    <property type="component" value="Unassembled WGS sequence"/>
</dbReference>
<dbReference type="PANTHER" id="PTHR47042:SF4">
    <property type="entry name" value="OS02G0313700 PROTEIN"/>
    <property type="match status" value="1"/>
</dbReference>
<keyword evidence="1" id="KW-0175">Coiled coil</keyword>
<feature type="transmembrane region" description="Helical" evidence="2">
    <location>
        <begin position="6"/>
        <end position="26"/>
    </location>
</feature>
<organism evidence="3 4">
    <name type="scientific">Coccomyxa viridis</name>
    <dbReference type="NCBI Taxonomy" id="1274662"/>
    <lineage>
        <taxon>Eukaryota</taxon>
        <taxon>Viridiplantae</taxon>
        <taxon>Chlorophyta</taxon>
        <taxon>core chlorophytes</taxon>
        <taxon>Trebouxiophyceae</taxon>
        <taxon>Trebouxiophyceae incertae sedis</taxon>
        <taxon>Coccomyxaceae</taxon>
        <taxon>Coccomyxa</taxon>
    </lineage>
</organism>
<dbReference type="EMBL" id="CAUYUE010000001">
    <property type="protein sequence ID" value="CAK0736606.1"/>
    <property type="molecule type" value="Genomic_DNA"/>
</dbReference>